<dbReference type="InterPro" id="IPR036388">
    <property type="entry name" value="WH-like_DNA-bd_sf"/>
</dbReference>
<protein>
    <submittedName>
        <fullName evidence="5">Metalloregulator ArsR/SmtB family transcription factor</fullName>
    </submittedName>
</protein>
<dbReference type="PROSITE" id="PS50987">
    <property type="entry name" value="HTH_ARSR_2"/>
    <property type="match status" value="1"/>
</dbReference>
<reference evidence="6" key="1">
    <citation type="journal article" date="2019" name="Int. J. Syst. Evol. Microbiol.">
        <title>The Global Catalogue of Microorganisms (GCM) 10K type strain sequencing project: providing services to taxonomists for standard genome sequencing and annotation.</title>
        <authorList>
            <consortium name="The Broad Institute Genomics Platform"/>
            <consortium name="The Broad Institute Genome Sequencing Center for Infectious Disease"/>
            <person name="Wu L."/>
            <person name="Ma J."/>
        </authorList>
    </citation>
    <scope>NUCLEOTIDE SEQUENCE [LARGE SCALE GENOMIC DNA]</scope>
    <source>
        <strain evidence="6">KCTC 15012</strain>
    </source>
</reference>
<feature type="domain" description="HTH arsR-type" evidence="4">
    <location>
        <begin position="13"/>
        <end position="106"/>
    </location>
</feature>
<dbReference type="SMART" id="SM00418">
    <property type="entry name" value="HTH_ARSR"/>
    <property type="match status" value="1"/>
</dbReference>
<dbReference type="InterPro" id="IPR036390">
    <property type="entry name" value="WH_DNA-bd_sf"/>
</dbReference>
<evidence type="ECO:0000256" key="2">
    <source>
        <dbReference type="ARBA" id="ARBA00023125"/>
    </source>
</evidence>
<accession>A0ABW5CB01</accession>
<dbReference type="Pfam" id="PF01022">
    <property type="entry name" value="HTH_5"/>
    <property type="match status" value="1"/>
</dbReference>
<dbReference type="PANTHER" id="PTHR43132">
    <property type="entry name" value="ARSENICAL RESISTANCE OPERON REPRESSOR ARSR-RELATED"/>
    <property type="match status" value="1"/>
</dbReference>
<comment type="caution">
    <text evidence="5">The sequence shown here is derived from an EMBL/GenBank/DDBJ whole genome shotgun (WGS) entry which is preliminary data.</text>
</comment>
<proteinExistence type="predicted"/>
<dbReference type="PRINTS" id="PR00778">
    <property type="entry name" value="HTHARSR"/>
</dbReference>
<dbReference type="Gene3D" id="1.10.10.10">
    <property type="entry name" value="Winged helix-like DNA-binding domain superfamily/Winged helix DNA-binding domain"/>
    <property type="match status" value="1"/>
</dbReference>
<keyword evidence="6" id="KW-1185">Reference proteome</keyword>
<evidence type="ECO:0000313" key="6">
    <source>
        <dbReference type="Proteomes" id="UP001597296"/>
    </source>
</evidence>
<dbReference type="SUPFAM" id="SSF46785">
    <property type="entry name" value="Winged helix' DNA-binding domain"/>
    <property type="match status" value="1"/>
</dbReference>
<keyword evidence="1" id="KW-0805">Transcription regulation</keyword>
<keyword evidence="2" id="KW-0238">DNA-binding</keyword>
<dbReference type="RefSeq" id="WP_377314968.1">
    <property type="nucleotide sequence ID" value="NZ_JBHUIY010000006.1"/>
</dbReference>
<dbReference type="EMBL" id="JBHUIY010000006">
    <property type="protein sequence ID" value="MFD2233188.1"/>
    <property type="molecule type" value="Genomic_DNA"/>
</dbReference>
<evidence type="ECO:0000256" key="3">
    <source>
        <dbReference type="ARBA" id="ARBA00023163"/>
    </source>
</evidence>
<dbReference type="CDD" id="cd00090">
    <property type="entry name" value="HTH_ARSR"/>
    <property type="match status" value="1"/>
</dbReference>
<keyword evidence="3" id="KW-0804">Transcription</keyword>
<sequence>MDTALPAPDPARLRQAAGAVATTLSALANENRLLLLCQLCQGEKSVGELEQLLDIHQPTLSQQLGVLRTEGLVRTRREGKRIYYAVGDPKLHRLLATLLDLYCPLKDPLP</sequence>
<organism evidence="5 6">
    <name type="scientific">Phaeospirillum tilakii</name>
    <dbReference type="NCBI Taxonomy" id="741673"/>
    <lineage>
        <taxon>Bacteria</taxon>
        <taxon>Pseudomonadati</taxon>
        <taxon>Pseudomonadota</taxon>
        <taxon>Alphaproteobacteria</taxon>
        <taxon>Rhodospirillales</taxon>
        <taxon>Rhodospirillaceae</taxon>
        <taxon>Phaeospirillum</taxon>
    </lineage>
</organism>
<gene>
    <name evidence="5" type="ORF">ACFSNB_05165</name>
</gene>
<dbReference type="InterPro" id="IPR051011">
    <property type="entry name" value="Metal_resp_trans_reg"/>
</dbReference>
<dbReference type="NCBIfam" id="NF033788">
    <property type="entry name" value="HTH_metalloreg"/>
    <property type="match status" value="1"/>
</dbReference>
<dbReference type="InterPro" id="IPR011991">
    <property type="entry name" value="ArsR-like_HTH"/>
</dbReference>
<dbReference type="InterPro" id="IPR001845">
    <property type="entry name" value="HTH_ArsR_DNA-bd_dom"/>
</dbReference>
<evidence type="ECO:0000256" key="1">
    <source>
        <dbReference type="ARBA" id="ARBA00023015"/>
    </source>
</evidence>
<evidence type="ECO:0000259" key="4">
    <source>
        <dbReference type="PROSITE" id="PS50987"/>
    </source>
</evidence>
<name>A0ABW5CB01_9PROT</name>
<dbReference type="Proteomes" id="UP001597296">
    <property type="component" value="Unassembled WGS sequence"/>
</dbReference>
<evidence type="ECO:0000313" key="5">
    <source>
        <dbReference type="EMBL" id="MFD2233188.1"/>
    </source>
</evidence>
<dbReference type="PANTHER" id="PTHR43132:SF2">
    <property type="entry name" value="ARSENICAL RESISTANCE OPERON REPRESSOR ARSR-RELATED"/>
    <property type="match status" value="1"/>
</dbReference>